<evidence type="ECO:0000256" key="5">
    <source>
        <dbReference type="ARBA" id="ARBA00022618"/>
    </source>
</evidence>
<evidence type="ECO:0000256" key="12">
    <source>
        <dbReference type="PROSITE-ProRule" id="PRU00277"/>
    </source>
</evidence>
<dbReference type="InterPro" id="IPR005215">
    <property type="entry name" value="Trig_fac"/>
</dbReference>
<dbReference type="Pfam" id="PF00254">
    <property type="entry name" value="FKBP_C"/>
    <property type="match status" value="1"/>
</dbReference>
<comment type="caution">
    <text evidence="16">The sequence shown here is derived from an EMBL/GenBank/DDBJ whole genome shotgun (WGS) entry which is preliminary data.</text>
</comment>
<dbReference type="GO" id="GO:0015031">
    <property type="term" value="P:protein transport"/>
    <property type="evidence" value="ECO:0007669"/>
    <property type="project" value="UniProtKB-UniRule"/>
</dbReference>
<evidence type="ECO:0000256" key="4">
    <source>
        <dbReference type="ARBA" id="ARBA00016902"/>
    </source>
</evidence>
<dbReference type="GO" id="GO:0051301">
    <property type="term" value="P:cell division"/>
    <property type="evidence" value="ECO:0007669"/>
    <property type="project" value="UniProtKB-KW"/>
</dbReference>
<keyword evidence="11" id="KW-0963">Cytoplasm</keyword>
<comment type="similarity">
    <text evidence="2 11 13">Belongs to the FKBP-type PPIase family. Tig subfamily.</text>
</comment>
<dbReference type="GO" id="GO:0051083">
    <property type="term" value="P:'de novo' cotranslational protein folding"/>
    <property type="evidence" value="ECO:0007669"/>
    <property type="project" value="TreeGrafter"/>
</dbReference>
<sequence>MQVSVTSRSNLERELKVGIPAERVEKEVAERLEKAAKTVRIKGFRKGKVPIKVVRQQYGKGVRQEVVGELVNKSFYEALAQQNLQPVGAPTIESVEDHEGRDLEFTALFEVYPEVELADLSKVAIERPISEVVDADVEKMIGVLREQQAKFTAVDRAAAKDDQVTIDFVGRRDGEEFPGGSGSDQKLVLGSGSMIPGFEDGLVGALAGDEKLLALSFPDDYHAEELKGAAVEFTVTVKEVAARELPELNDEFFKLYGVSEGGHDKFLEEVRNNMERELRNAVRNKVKTRVMNQLFEMNSVELPAALVKAEVNQLKQQMLQQFGGGQQFDLNMLPDEMFTPQAKRRASLGVIVSQIVKQEELKADAEAVRARIDEIASTYESPNEVVDYYYSQQQLLGSVEAAVLEDQVTELVLSKGSVTDVTESYEDAVKPDPEPQADSE</sequence>
<dbReference type="PANTHER" id="PTHR30560:SF3">
    <property type="entry name" value="TRIGGER FACTOR-LIKE PROTEIN TIG, CHLOROPLASTIC"/>
    <property type="match status" value="1"/>
</dbReference>
<reference evidence="16 17" key="1">
    <citation type="submission" date="2019-03" db="EMBL/GenBank/DDBJ databases">
        <title>Draft genome of Gammaproteobacteria bacterium LSUCC0057, a member of the SAR92 clade.</title>
        <authorList>
            <person name="Lanclos V.C."/>
            <person name="Doiron C."/>
            <person name="Henson M.W."/>
            <person name="Thrash J.C."/>
        </authorList>
    </citation>
    <scope>NUCLEOTIDE SEQUENCE [LARGE SCALE GENOMIC DNA]</scope>
    <source>
        <strain evidence="16 17">LSUCC0057</strain>
    </source>
</reference>
<comment type="subcellular location">
    <subcellularLocation>
        <location evidence="11">Cytoplasm</location>
    </subcellularLocation>
    <text evidence="11">About half TF is bound to the ribosome near the polypeptide exit tunnel while the other half is free in the cytoplasm.</text>
</comment>
<evidence type="ECO:0000313" key="16">
    <source>
        <dbReference type="EMBL" id="TFH69198.1"/>
    </source>
</evidence>
<organism evidence="16 17">
    <name type="scientific">Gammaproteobacteria bacterium LSUCC0057</name>
    <dbReference type="NCBI Taxonomy" id="2559237"/>
    <lineage>
        <taxon>Bacteria</taxon>
        <taxon>Pseudomonadati</taxon>
        <taxon>Pseudomonadota</taxon>
        <taxon>Gammaproteobacteria</taxon>
        <taxon>Cellvibrionales</taxon>
        <taxon>Porticoccaceae</taxon>
        <taxon>SAR92 clade</taxon>
    </lineage>
</organism>
<evidence type="ECO:0000256" key="2">
    <source>
        <dbReference type="ARBA" id="ARBA00005464"/>
    </source>
</evidence>
<dbReference type="Pfam" id="PF05698">
    <property type="entry name" value="Trigger_C"/>
    <property type="match status" value="1"/>
</dbReference>
<dbReference type="InterPro" id="IPR046357">
    <property type="entry name" value="PPIase_dom_sf"/>
</dbReference>
<dbReference type="Gene3D" id="3.10.50.40">
    <property type="match status" value="1"/>
</dbReference>
<dbReference type="InterPro" id="IPR036611">
    <property type="entry name" value="Trigger_fac_ribosome-bd_sf"/>
</dbReference>
<feature type="domain" description="PPIase FKBP-type" evidence="15">
    <location>
        <begin position="161"/>
        <end position="246"/>
    </location>
</feature>
<dbReference type="InterPro" id="IPR037041">
    <property type="entry name" value="Trigger_fac_C_sf"/>
</dbReference>
<comment type="domain">
    <text evidence="11">Consists of 3 domains; the N-terminus binds the ribosome, the middle domain has PPIase activity, while the C-terminus has intrinsic chaperone activity on its own.</text>
</comment>
<evidence type="ECO:0000256" key="6">
    <source>
        <dbReference type="ARBA" id="ARBA00023110"/>
    </source>
</evidence>
<dbReference type="InterPro" id="IPR008880">
    <property type="entry name" value="Trigger_fac_C"/>
</dbReference>
<evidence type="ECO:0000256" key="14">
    <source>
        <dbReference type="SAM" id="MobiDB-lite"/>
    </source>
</evidence>
<dbReference type="SUPFAM" id="SSF54534">
    <property type="entry name" value="FKBP-like"/>
    <property type="match status" value="1"/>
</dbReference>
<dbReference type="AlphaFoldDB" id="A0A4Y8UL53"/>
<evidence type="ECO:0000256" key="11">
    <source>
        <dbReference type="HAMAP-Rule" id="MF_00303"/>
    </source>
</evidence>
<comment type="catalytic activity">
    <reaction evidence="1 11 12">
        <text>[protein]-peptidylproline (omega=180) = [protein]-peptidylproline (omega=0)</text>
        <dbReference type="Rhea" id="RHEA:16237"/>
        <dbReference type="Rhea" id="RHEA-COMP:10747"/>
        <dbReference type="Rhea" id="RHEA-COMP:10748"/>
        <dbReference type="ChEBI" id="CHEBI:83833"/>
        <dbReference type="ChEBI" id="CHEBI:83834"/>
        <dbReference type="EC" id="5.2.1.8"/>
    </reaction>
</comment>
<dbReference type="GO" id="GO:0003755">
    <property type="term" value="F:peptidyl-prolyl cis-trans isomerase activity"/>
    <property type="evidence" value="ECO:0007669"/>
    <property type="project" value="UniProtKB-UniRule"/>
</dbReference>
<dbReference type="FunFam" id="3.10.50.40:FF:000001">
    <property type="entry name" value="Trigger factor"/>
    <property type="match status" value="1"/>
</dbReference>
<dbReference type="Proteomes" id="UP000298133">
    <property type="component" value="Unassembled WGS sequence"/>
</dbReference>
<dbReference type="PROSITE" id="PS50059">
    <property type="entry name" value="FKBP_PPIASE"/>
    <property type="match status" value="1"/>
</dbReference>
<name>A0A4Y8UL53_9GAMM</name>
<dbReference type="GO" id="GO:0043022">
    <property type="term" value="F:ribosome binding"/>
    <property type="evidence" value="ECO:0007669"/>
    <property type="project" value="TreeGrafter"/>
</dbReference>
<gene>
    <name evidence="11" type="primary">tig</name>
    <name evidence="16" type="ORF">E3W66_04550</name>
</gene>
<evidence type="ECO:0000256" key="1">
    <source>
        <dbReference type="ARBA" id="ARBA00000971"/>
    </source>
</evidence>
<protein>
    <recommendedName>
        <fullName evidence="4 11">Trigger factor</fullName>
        <shortName evidence="11">TF</shortName>
        <ecNumber evidence="3 11">5.2.1.8</ecNumber>
    </recommendedName>
    <alternativeName>
        <fullName evidence="10 11">PPIase</fullName>
    </alternativeName>
</protein>
<evidence type="ECO:0000256" key="9">
    <source>
        <dbReference type="ARBA" id="ARBA00023306"/>
    </source>
</evidence>
<dbReference type="InterPro" id="IPR001179">
    <property type="entry name" value="PPIase_FKBP_dom"/>
</dbReference>
<dbReference type="SUPFAM" id="SSF102735">
    <property type="entry name" value="Trigger factor ribosome-binding domain"/>
    <property type="match status" value="1"/>
</dbReference>
<accession>A0A4Y8UL53</accession>
<dbReference type="GO" id="GO:0043335">
    <property type="term" value="P:protein unfolding"/>
    <property type="evidence" value="ECO:0007669"/>
    <property type="project" value="TreeGrafter"/>
</dbReference>
<evidence type="ECO:0000256" key="7">
    <source>
        <dbReference type="ARBA" id="ARBA00023186"/>
    </source>
</evidence>
<proteinExistence type="inferred from homology"/>
<evidence type="ECO:0000313" key="17">
    <source>
        <dbReference type="Proteomes" id="UP000298133"/>
    </source>
</evidence>
<comment type="function">
    <text evidence="11">Involved in protein export. Acts as a chaperone by maintaining the newly synthesized protein in an open conformation. Functions as a peptidyl-prolyl cis-trans isomerase.</text>
</comment>
<keyword evidence="8 11" id="KW-0413">Isomerase</keyword>
<dbReference type="InterPro" id="IPR027304">
    <property type="entry name" value="Trigger_fact/SurA_dom_sf"/>
</dbReference>
<dbReference type="EMBL" id="SPIA01000001">
    <property type="protein sequence ID" value="TFH69198.1"/>
    <property type="molecule type" value="Genomic_DNA"/>
</dbReference>
<dbReference type="EC" id="5.2.1.8" evidence="3 11"/>
<keyword evidence="7 11" id="KW-0143">Chaperone</keyword>
<keyword evidence="9 11" id="KW-0131">Cell cycle</keyword>
<dbReference type="InterPro" id="IPR008881">
    <property type="entry name" value="Trigger_fac_ribosome-bd_bac"/>
</dbReference>
<evidence type="ECO:0000256" key="3">
    <source>
        <dbReference type="ARBA" id="ARBA00013194"/>
    </source>
</evidence>
<dbReference type="OrthoDB" id="9767721at2"/>
<keyword evidence="17" id="KW-1185">Reference proteome</keyword>
<dbReference type="SUPFAM" id="SSF109998">
    <property type="entry name" value="Triger factor/SurA peptide-binding domain-like"/>
    <property type="match status" value="1"/>
</dbReference>
<keyword evidence="6 11" id="KW-0697">Rotamase</keyword>
<dbReference type="HAMAP" id="MF_00303">
    <property type="entry name" value="Trigger_factor_Tig"/>
    <property type="match status" value="1"/>
</dbReference>
<dbReference type="GO" id="GO:0044183">
    <property type="term" value="F:protein folding chaperone"/>
    <property type="evidence" value="ECO:0007669"/>
    <property type="project" value="TreeGrafter"/>
</dbReference>
<feature type="region of interest" description="Disordered" evidence="14">
    <location>
        <begin position="416"/>
        <end position="440"/>
    </location>
</feature>
<evidence type="ECO:0000256" key="13">
    <source>
        <dbReference type="RuleBase" id="RU003914"/>
    </source>
</evidence>
<dbReference type="Pfam" id="PF05697">
    <property type="entry name" value="Trigger_N"/>
    <property type="match status" value="1"/>
</dbReference>
<dbReference type="Gene3D" id="1.10.3120.10">
    <property type="entry name" value="Trigger factor, C-terminal domain"/>
    <property type="match status" value="1"/>
</dbReference>
<evidence type="ECO:0000256" key="8">
    <source>
        <dbReference type="ARBA" id="ARBA00023235"/>
    </source>
</evidence>
<dbReference type="Gene3D" id="3.30.70.1050">
    <property type="entry name" value="Trigger factor ribosome-binding domain"/>
    <property type="match status" value="1"/>
</dbReference>
<evidence type="ECO:0000259" key="15">
    <source>
        <dbReference type="PROSITE" id="PS50059"/>
    </source>
</evidence>
<dbReference type="NCBIfam" id="TIGR00115">
    <property type="entry name" value="tig"/>
    <property type="match status" value="1"/>
</dbReference>
<dbReference type="PIRSF" id="PIRSF003095">
    <property type="entry name" value="Trigger_factor"/>
    <property type="match status" value="1"/>
</dbReference>
<dbReference type="GO" id="GO:0005737">
    <property type="term" value="C:cytoplasm"/>
    <property type="evidence" value="ECO:0007669"/>
    <property type="project" value="UniProtKB-SubCell"/>
</dbReference>
<keyword evidence="5 11" id="KW-0132">Cell division</keyword>
<dbReference type="PANTHER" id="PTHR30560">
    <property type="entry name" value="TRIGGER FACTOR CHAPERONE AND PEPTIDYL-PROLYL CIS/TRANS ISOMERASE"/>
    <property type="match status" value="1"/>
</dbReference>
<evidence type="ECO:0000256" key="10">
    <source>
        <dbReference type="ARBA" id="ARBA00029986"/>
    </source>
</evidence>